<dbReference type="Gene3D" id="3.40.630.10">
    <property type="entry name" value="Zn peptidases"/>
    <property type="match status" value="1"/>
</dbReference>
<accession>I4EF37</accession>
<keyword evidence="3" id="KW-0378">Hydrolase</keyword>
<dbReference type="PANTHER" id="PTHR43270:SF8">
    <property type="entry name" value="DI- AND TRIPEPTIDASE DUG2-RELATED"/>
    <property type="match status" value="1"/>
</dbReference>
<sequence length="450" mass="49865">MRAMDDLDRHVDEYRGRYVVLLQQFCRQPSISAQGIGMEETVQMLSGMFEDVGARVQILPAGGYPVVYAEAGDTGRVLSFYNHYDVQPPEPLGLWESPPFEAEIRDGRIYARGVADNKGNLVARICAIDAYQRVRGQLPLQLHFIVEGEEEIASLNLETFVETYPDLIRADANIWESGTKNIHGRPVLSLGLKGLCYVELRARSMTRDLHSSLGASVPNAAWRLTWALATLKGPDGRVRIPGFYDRVIPPSERDLALLAQLPDIELERKVLYGIEHFTNGHSGMDLRINEYFQPTGTICGLDSGYTGPGIKTVMPAVATAKVDFRLVLDQDPEEIFALLRAHLDQHGFEDIETELLGAERPARTSIDSPIVQIVADSYRELSGLEPVVVPTSLGSGPMHLLTQKFGIPSCSSGAGHAGSYAHAPNENIFVDDFLREIKHIARVIDRFATW</sequence>
<dbReference type="InterPro" id="IPR051458">
    <property type="entry name" value="Cyt/Met_Dipeptidase"/>
</dbReference>
<dbReference type="AlphaFoldDB" id="I4EF37"/>
<keyword evidence="2" id="KW-0479">Metal-binding</keyword>
<evidence type="ECO:0000259" key="4">
    <source>
        <dbReference type="Pfam" id="PF07687"/>
    </source>
</evidence>
<name>I4EF37_9BACT</name>
<evidence type="ECO:0000313" key="5">
    <source>
        <dbReference type="EMBL" id="CCF83299.1"/>
    </source>
</evidence>
<keyword evidence="1" id="KW-0645">Protease</keyword>
<dbReference type="GO" id="GO:0009014">
    <property type="term" value="F:succinyl-diaminopimelate desuccinylase activity"/>
    <property type="evidence" value="ECO:0007669"/>
    <property type="project" value="TreeGrafter"/>
</dbReference>
<gene>
    <name evidence="5" type="ORF">NITHO_220001</name>
</gene>
<evidence type="ECO:0000313" key="6">
    <source>
        <dbReference type="Proteomes" id="UP000004221"/>
    </source>
</evidence>
<dbReference type="GO" id="GO:0005829">
    <property type="term" value="C:cytosol"/>
    <property type="evidence" value="ECO:0007669"/>
    <property type="project" value="TreeGrafter"/>
</dbReference>
<dbReference type="GO" id="GO:0009089">
    <property type="term" value="P:lysine biosynthetic process via diaminopimelate"/>
    <property type="evidence" value="ECO:0007669"/>
    <property type="project" value="TreeGrafter"/>
</dbReference>
<dbReference type="Pfam" id="PF01546">
    <property type="entry name" value="Peptidase_M20"/>
    <property type="match status" value="1"/>
</dbReference>
<dbReference type="SUPFAM" id="SSF53187">
    <property type="entry name" value="Zn-dependent exopeptidases"/>
    <property type="match status" value="1"/>
</dbReference>
<evidence type="ECO:0000256" key="3">
    <source>
        <dbReference type="ARBA" id="ARBA00022801"/>
    </source>
</evidence>
<proteinExistence type="predicted"/>
<dbReference type="InterPro" id="IPR002933">
    <property type="entry name" value="Peptidase_M20"/>
</dbReference>
<dbReference type="InterPro" id="IPR011650">
    <property type="entry name" value="Peptidase_M20_dimer"/>
</dbReference>
<dbReference type="PANTHER" id="PTHR43270">
    <property type="entry name" value="BETA-ALA-HIS DIPEPTIDASE"/>
    <property type="match status" value="1"/>
</dbReference>
<feature type="domain" description="Peptidase M20 dimerisation" evidence="4">
    <location>
        <begin position="191"/>
        <end position="349"/>
    </location>
</feature>
<reference evidence="5 6" key="1">
    <citation type="journal article" date="2012" name="ISME J.">
        <title>Nitrification expanded: discovery, physiology and genomics of a nitrite-oxidizing bacterium from the phylum Chloroflexi.</title>
        <authorList>
            <person name="Sorokin D.Y."/>
            <person name="Lucker S."/>
            <person name="Vejmelkova D."/>
            <person name="Kostrikina N.A."/>
            <person name="Kleerebezem R."/>
            <person name="Rijpstra W.I."/>
            <person name="Damste J.S."/>
            <person name="Le Paslier D."/>
            <person name="Muyzer G."/>
            <person name="Wagner M."/>
            <person name="van Loosdrecht M.C."/>
            <person name="Daims H."/>
        </authorList>
    </citation>
    <scope>NUCLEOTIDE SEQUENCE [LARGE SCALE GENOMIC DNA]</scope>
    <source>
        <strain evidence="6">none</strain>
    </source>
</reference>
<protein>
    <submittedName>
        <fullName evidence="5">Peptidase M20</fullName>
    </submittedName>
</protein>
<dbReference type="Proteomes" id="UP000004221">
    <property type="component" value="Unassembled WGS sequence"/>
</dbReference>
<dbReference type="NCBIfam" id="NF005034">
    <property type="entry name" value="PRK06446.1"/>
    <property type="match status" value="1"/>
</dbReference>
<evidence type="ECO:0000256" key="2">
    <source>
        <dbReference type="ARBA" id="ARBA00022723"/>
    </source>
</evidence>
<dbReference type="EMBL" id="CAGS01000135">
    <property type="protein sequence ID" value="CCF83299.1"/>
    <property type="molecule type" value="Genomic_DNA"/>
</dbReference>
<dbReference type="Gene3D" id="3.30.70.360">
    <property type="match status" value="1"/>
</dbReference>
<evidence type="ECO:0000256" key="1">
    <source>
        <dbReference type="ARBA" id="ARBA00022670"/>
    </source>
</evidence>
<dbReference type="GO" id="GO:0006508">
    <property type="term" value="P:proteolysis"/>
    <property type="evidence" value="ECO:0007669"/>
    <property type="project" value="UniProtKB-KW"/>
</dbReference>
<keyword evidence="6" id="KW-1185">Reference proteome</keyword>
<dbReference type="GO" id="GO:0046872">
    <property type="term" value="F:metal ion binding"/>
    <property type="evidence" value="ECO:0007669"/>
    <property type="project" value="UniProtKB-KW"/>
</dbReference>
<comment type="caution">
    <text evidence="5">The sequence shown here is derived from an EMBL/GenBank/DDBJ whole genome shotgun (WGS) entry which is preliminary data.</text>
</comment>
<dbReference type="Pfam" id="PF07687">
    <property type="entry name" value="M20_dimer"/>
    <property type="match status" value="1"/>
</dbReference>
<organism evidence="5 6">
    <name type="scientific">Nitrolancea hollandica Lb</name>
    <dbReference type="NCBI Taxonomy" id="1129897"/>
    <lineage>
        <taxon>Bacteria</taxon>
        <taxon>Pseudomonadati</taxon>
        <taxon>Thermomicrobiota</taxon>
        <taxon>Thermomicrobia</taxon>
        <taxon>Sphaerobacterales</taxon>
        <taxon>Sphaerobacterineae</taxon>
        <taxon>Sphaerobacteraceae</taxon>
        <taxon>Nitrolancea</taxon>
    </lineage>
</organism>
<dbReference type="GO" id="GO:0008233">
    <property type="term" value="F:peptidase activity"/>
    <property type="evidence" value="ECO:0007669"/>
    <property type="project" value="UniProtKB-KW"/>
</dbReference>